<proteinExistence type="predicted"/>
<name>A0ACC1XYN5_MELAZ</name>
<protein>
    <submittedName>
        <fullName evidence="1">Neurofilament heavy protein</fullName>
    </submittedName>
</protein>
<evidence type="ECO:0000313" key="1">
    <source>
        <dbReference type="EMBL" id="KAJ4716052.1"/>
    </source>
</evidence>
<organism evidence="1 2">
    <name type="scientific">Melia azedarach</name>
    <name type="common">Chinaberry tree</name>
    <dbReference type="NCBI Taxonomy" id="155640"/>
    <lineage>
        <taxon>Eukaryota</taxon>
        <taxon>Viridiplantae</taxon>
        <taxon>Streptophyta</taxon>
        <taxon>Embryophyta</taxon>
        <taxon>Tracheophyta</taxon>
        <taxon>Spermatophyta</taxon>
        <taxon>Magnoliopsida</taxon>
        <taxon>eudicotyledons</taxon>
        <taxon>Gunneridae</taxon>
        <taxon>Pentapetalae</taxon>
        <taxon>rosids</taxon>
        <taxon>malvids</taxon>
        <taxon>Sapindales</taxon>
        <taxon>Meliaceae</taxon>
        <taxon>Melia</taxon>
    </lineage>
</organism>
<comment type="caution">
    <text evidence="1">The sequence shown here is derived from an EMBL/GenBank/DDBJ whole genome shotgun (WGS) entry which is preliminary data.</text>
</comment>
<dbReference type="Proteomes" id="UP001164539">
    <property type="component" value="Chromosome 6"/>
</dbReference>
<accession>A0ACC1XYN5</accession>
<evidence type="ECO:0000313" key="2">
    <source>
        <dbReference type="Proteomes" id="UP001164539"/>
    </source>
</evidence>
<gene>
    <name evidence="1" type="ORF">OWV82_011123</name>
</gene>
<sequence>MEKKLKKKCPNKTFSPTATCRNLKISSVSSPSSKLDAPSLNSHSSLSFREMDEEIKIDGGESLGDDFYEKIEAPKFVDLTAPDHYRPDNEDRYWFCLRVGCDQKHEEEMDSEAIYKNFVLRVMAARSPNVRLRKALYGKDSSTSVKCPLTVPAKSSKSRISRLALVSSISQKMVDGKVKGRPLFKQCETPKKQENQSSVAAKALTTPQNKKRLSNLGTFRSVRNPKPTALAVPKNKMVAKTLVFHSPKKTVRVNLKKSVELSASMRKLCAGMKKLEITSEKKHASGCNKPLPVDASRKRFRGREVKSRVYDSLHPQNCKAKEAKSSKCLKKKNEEKELQLHCGPAPYAGTEIDYSDMEIEEKSRACSLELCSTSGISRNNEVNENEGFLETQKTEEFPLGENKGKAVADTSRSDSTSLMHGKERNTGETTIDQLVESSPEKEIKPDVIETDENENASVSDDKENESDAMNHDDKENTSASHDKRKVDSNINHMKKKKILGNETSKCSRMVDTKGMTKTSKGNSTTAVNCAEGVHYKKPKLTNPKPFRLRTDERQILKEANLEKKLHLEPLQETKTKRIHQNAVQKNEKCLEQTEYASDAHEDGEKESARRTQKDQPWRRGTSCLQTSKTAGERKETTTLRRNNVSMQRKTKLAASEFSQDKAANQSEESLKKNRSLCIKQQVARTQGIEPSKRKTISLATPGRLGVIKESSPTIPRTKVVVRPMENGASPASKASAASTLRPSLLGRKPATIPKEPHFHNVHVPKSCTRRAT</sequence>
<keyword evidence="2" id="KW-1185">Reference proteome</keyword>
<dbReference type="EMBL" id="CM051399">
    <property type="protein sequence ID" value="KAJ4716052.1"/>
    <property type="molecule type" value="Genomic_DNA"/>
</dbReference>
<reference evidence="1 2" key="1">
    <citation type="journal article" date="2023" name="Science">
        <title>Complex scaffold remodeling in plant triterpene biosynthesis.</title>
        <authorList>
            <person name="De La Pena R."/>
            <person name="Hodgson H."/>
            <person name="Liu J.C."/>
            <person name="Stephenson M.J."/>
            <person name="Martin A.C."/>
            <person name="Owen C."/>
            <person name="Harkess A."/>
            <person name="Leebens-Mack J."/>
            <person name="Jimenez L.E."/>
            <person name="Osbourn A."/>
            <person name="Sattely E.S."/>
        </authorList>
    </citation>
    <scope>NUCLEOTIDE SEQUENCE [LARGE SCALE GENOMIC DNA]</scope>
    <source>
        <strain evidence="2">cv. JPN11</strain>
        <tissue evidence="1">Leaf</tissue>
    </source>
</reference>